<dbReference type="EMBL" id="JTDY01003261">
    <property type="protein sequence ID" value="KOB69851.1"/>
    <property type="molecule type" value="Genomic_DNA"/>
</dbReference>
<evidence type="ECO:0000259" key="1">
    <source>
        <dbReference type="Pfam" id="PF16399"/>
    </source>
</evidence>
<comment type="caution">
    <text evidence="2">The sequence shown here is derived from an EMBL/GenBank/DDBJ whole genome shotgun (WGS) entry which is preliminary data.</text>
</comment>
<proteinExistence type="predicted"/>
<reference evidence="2 3" key="1">
    <citation type="journal article" date="2015" name="Genome Biol. Evol.">
        <title>The genome of winter moth (Operophtera brumata) provides a genomic perspective on sexual dimorphism and phenology.</title>
        <authorList>
            <person name="Derks M.F."/>
            <person name="Smit S."/>
            <person name="Salis L."/>
            <person name="Schijlen E."/>
            <person name="Bossers A."/>
            <person name="Mateman C."/>
            <person name="Pijl A.S."/>
            <person name="de Ridder D."/>
            <person name="Groenen M.A."/>
            <person name="Visser M.E."/>
            <person name="Megens H.J."/>
        </authorList>
    </citation>
    <scope>NUCLEOTIDE SEQUENCE [LARGE SCALE GENOMIC DNA]</scope>
    <source>
        <strain evidence="2">WM2013NL</strain>
        <tissue evidence="2">Head and thorax</tissue>
    </source>
</reference>
<dbReference type="Proteomes" id="UP000037510">
    <property type="component" value="Unassembled WGS sequence"/>
</dbReference>
<gene>
    <name evidence="2" type="ORF">OBRU01_16259</name>
</gene>
<dbReference type="InterPro" id="IPR032174">
    <property type="entry name" value="Aquarius_N"/>
</dbReference>
<feature type="domain" description="RNA helicase aquarius N-terminal" evidence="1">
    <location>
        <begin position="1"/>
        <end position="88"/>
    </location>
</feature>
<dbReference type="AlphaFoldDB" id="A0A0L7L3F3"/>
<organism evidence="2 3">
    <name type="scientific">Operophtera brumata</name>
    <name type="common">Winter moth</name>
    <name type="synonym">Phalaena brumata</name>
    <dbReference type="NCBI Taxonomy" id="104452"/>
    <lineage>
        <taxon>Eukaryota</taxon>
        <taxon>Metazoa</taxon>
        <taxon>Ecdysozoa</taxon>
        <taxon>Arthropoda</taxon>
        <taxon>Hexapoda</taxon>
        <taxon>Insecta</taxon>
        <taxon>Pterygota</taxon>
        <taxon>Neoptera</taxon>
        <taxon>Endopterygota</taxon>
        <taxon>Lepidoptera</taxon>
        <taxon>Glossata</taxon>
        <taxon>Ditrysia</taxon>
        <taxon>Geometroidea</taxon>
        <taxon>Geometridae</taxon>
        <taxon>Larentiinae</taxon>
        <taxon>Operophtera</taxon>
    </lineage>
</organism>
<accession>A0A0L7L3F3</accession>
<keyword evidence="3" id="KW-1185">Reference proteome</keyword>
<evidence type="ECO:0000313" key="3">
    <source>
        <dbReference type="Proteomes" id="UP000037510"/>
    </source>
</evidence>
<feature type="non-terminal residue" evidence="2">
    <location>
        <position position="135"/>
    </location>
</feature>
<sequence length="135" mass="16922">MEVQLCRDQVKRLVSLSMWISLQEGRRNQEFKTVPKWRKYWRAIQKKDKPELMEKLNWERLYLQRLMIKFMKVLEGIPEEGDVGPHAIRRNQEFKTVPKWRKYWRAIQKKDKPELMEKLNWERLYLQRLMIKFMR</sequence>
<evidence type="ECO:0000313" key="2">
    <source>
        <dbReference type="EMBL" id="KOB69851.1"/>
    </source>
</evidence>
<dbReference type="Pfam" id="PF16399">
    <property type="entry name" value="Aquarius_N_1st"/>
    <property type="match status" value="1"/>
</dbReference>
<dbReference type="STRING" id="104452.A0A0L7L3F3"/>
<protein>
    <submittedName>
        <fullName evidence="2">Intron-binding protein aquarius</fullName>
    </submittedName>
</protein>
<name>A0A0L7L3F3_OPEBR</name>